<evidence type="ECO:0000313" key="2">
    <source>
        <dbReference type="RefSeq" id="XP_027064941.1"/>
    </source>
</evidence>
<protein>
    <submittedName>
        <fullName evidence="2">Uncharacterized protein LOC113690976</fullName>
    </submittedName>
</protein>
<organism evidence="1 2">
    <name type="scientific">Coffea arabica</name>
    <name type="common">Arabian coffee</name>
    <dbReference type="NCBI Taxonomy" id="13443"/>
    <lineage>
        <taxon>Eukaryota</taxon>
        <taxon>Viridiplantae</taxon>
        <taxon>Streptophyta</taxon>
        <taxon>Embryophyta</taxon>
        <taxon>Tracheophyta</taxon>
        <taxon>Spermatophyta</taxon>
        <taxon>Magnoliopsida</taxon>
        <taxon>eudicotyledons</taxon>
        <taxon>Gunneridae</taxon>
        <taxon>Pentapetalae</taxon>
        <taxon>asterids</taxon>
        <taxon>lamiids</taxon>
        <taxon>Gentianales</taxon>
        <taxon>Rubiaceae</taxon>
        <taxon>Ixoroideae</taxon>
        <taxon>Gardenieae complex</taxon>
        <taxon>Bertiereae - Coffeeae clade</taxon>
        <taxon>Coffeeae</taxon>
        <taxon>Coffea</taxon>
    </lineage>
</organism>
<dbReference type="OrthoDB" id="421979at2759"/>
<dbReference type="Pfam" id="PF04646">
    <property type="entry name" value="DUF604"/>
    <property type="match status" value="1"/>
</dbReference>
<reference evidence="1" key="1">
    <citation type="journal article" date="2025" name="Foods">
        <title>Unveiling the Microbial Signatures of Arabica Coffee Cherries: Insights into Ripeness Specific Diversity, Functional Traits, and Implications for Quality and Safety.</title>
        <authorList>
            <consortium name="RefSeq"/>
            <person name="Tenea G.N."/>
            <person name="Cifuentes V."/>
            <person name="Reyes P."/>
            <person name="Cevallos-Vallejos M."/>
        </authorList>
    </citation>
    <scope>NUCLEOTIDE SEQUENCE [LARGE SCALE GENOMIC DNA]</scope>
</reference>
<evidence type="ECO:0000313" key="1">
    <source>
        <dbReference type="Proteomes" id="UP001652660"/>
    </source>
</evidence>
<accession>A0A6P6SGL6</accession>
<name>A0A6P6SGL6_COFAR</name>
<evidence type="ECO:0000313" key="3">
    <source>
        <dbReference type="RefSeq" id="XP_071907000.1"/>
    </source>
</evidence>
<dbReference type="FunFam" id="3.90.550.50:FF:000006">
    <property type="entry name" value="Fringe-related protein-like"/>
    <property type="match status" value="1"/>
</dbReference>
<dbReference type="RefSeq" id="XP_071907000.1">
    <property type="nucleotide sequence ID" value="XM_072050899.1"/>
</dbReference>
<proteinExistence type="predicted"/>
<dbReference type="RefSeq" id="XP_027064941.1">
    <property type="nucleotide sequence ID" value="XM_027209140.1"/>
</dbReference>
<gene>
    <name evidence="2 3" type="primary">LOC113690976</name>
</gene>
<dbReference type="AlphaFoldDB" id="A0A6P6SGL6"/>
<dbReference type="Proteomes" id="UP001652660">
    <property type="component" value="Chromosome 5c"/>
</dbReference>
<dbReference type="InterPro" id="IPR006740">
    <property type="entry name" value="DUF604"/>
</dbReference>
<dbReference type="Gene3D" id="3.90.550.50">
    <property type="match status" value="1"/>
</dbReference>
<dbReference type="PANTHER" id="PTHR10811">
    <property type="entry name" value="FRINGE-RELATED"/>
    <property type="match status" value="1"/>
</dbReference>
<keyword evidence="1" id="KW-1185">Reference proteome</keyword>
<reference evidence="2" key="2">
    <citation type="submission" date="2025-04" db="UniProtKB">
        <authorList>
            <consortium name="RefSeq"/>
        </authorList>
    </citation>
    <scope>IDENTIFICATION</scope>
    <source>
        <tissue evidence="2 3">Leaves</tissue>
    </source>
</reference>
<sequence length="461" mass="52814">MPRISRIKDFLLLLFALLIFHLLFLLHHPFTLLPPLQPPPTISLSFSHHLLFSISSSSTSLPHRTPYIHLWFSPNSTPNTYLFLDKNPLFTLSSTLSLPPVFLSSDTSHFPYTFPRGNPSAIRIAYTVKDVFTLLKPPPHVRWFVFCDDDTVFFPRNLALVLSKYDHNQWFYVGFGSESYEQNQKFSFDMAFGGGGFALSAPLARVLAEVLDSCLTRYPHYYGSDQRIFACLAELGVPLTREPGFHQIDVRGDLFGMLAAHPLSPLLSLHHMDAADPIFPGMNRIQALQHLFKAVNADSPRILQQTVCYEPFNSLTVSISWGFAVQVFEGRQLLPDLISLERTFRPWGRTRSVYSSHFMFNIRETPRDQCKRPVVFFMDSVASKDSSVWTNYTKHNIGSCVRINAVQKLETIRVFSKMMDYDIEELKAPRRQCCDILSPIDETMTIYIRECRNGEVISMPR</sequence>
<dbReference type="GeneID" id="113690976"/>